<dbReference type="PANTHER" id="PTHR43709">
    <property type="entry name" value="ACONITATE ISOMERASE-RELATED"/>
    <property type="match status" value="1"/>
</dbReference>
<dbReference type="InterPro" id="IPR032466">
    <property type="entry name" value="Metal_Hydrolase"/>
</dbReference>
<gene>
    <name evidence="6" type="ORF">GQ607_015512</name>
</gene>
<dbReference type="GO" id="GO:0016787">
    <property type="term" value="F:hydrolase activity"/>
    <property type="evidence" value="ECO:0007669"/>
    <property type="project" value="InterPro"/>
</dbReference>
<dbReference type="OrthoDB" id="2135488at2759"/>
<dbReference type="PROSITE" id="PS50297">
    <property type="entry name" value="ANK_REP_REGION"/>
    <property type="match status" value="1"/>
</dbReference>
<dbReference type="InterPro" id="IPR006680">
    <property type="entry name" value="Amidohydro-rel"/>
</dbReference>
<dbReference type="Pfam" id="PF26640">
    <property type="entry name" value="DUF8212"/>
    <property type="match status" value="1"/>
</dbReference>
<dbReference type="PROSITE" id="PS50088">
    <property type="entry name" value="ANK_REPEAT"/>
    <property type="match status" value="2"/>
</dbReference>
<dbReference type="InterPro" id="IPR007400">
    <property type="entry name" value="PrpF-like"/>
</dbReference>
<evidence type="ECO:0000256" key="1">
    <source>
        <dbReference type="ARBA" id="ARBA00007673"/>
    </source>
</evidence>
<protein>
    <submittedName>
        <fullName evidence="6">Het domain protein</fullName>
    </submittedName>
</protein>
<dbReference type="Gene3D" id="3.10.310.10">
    <property type="entry name" value="Diaminopimelate Epimerase, Chain A, domain 1"/>
    <property type="match status" value="2"/>
</dbReference>
<dbReference type="Pfam" id="PF00023">
    <property type="entry name" value="Ank"/>
    <property type="match status" value="1"/>
</dbReference>
<dbReference type="SMART" id="SM00248">
    <property type="entry name" value="ANK"/>
    <property type="match status" value="7"/>
</dbReference>
<dbReference type="Pfam" id="PF04303">
    <property type="entry name" value="PrpF"/>
    <property type="match status" value="1"/>
</dbReference>
<evidence type="ECO:0000259" key="4">
    <source>
        <dbReference type="Pfam" id="PF04909"/>
    </source>
</evidence>
<feature type="domain" description="DUF8212" evidence="5">
    <location>
        <begin position="764"/>
        <end position="790"/>
    </location>
</feature>
<comment type="similarity">
    <text evidence="1">Belongs to the PrpF family.</text>
</comment>
<dbReference type="PANTHER" id="PTHR43709:SF2">
    <property type="entry name" value="DUF453 DOMAIN PROTEIN (AFU_ORTHOLOGUE AFUA_6G00360)"/>
    <property type="match status" value="1"/>
</dbReference>
<dbReference type="InterPro" id="IPR002110">
    <property type="entry name" value="Ankyrin_rpt"/>
</dbReference>
<dbReference type="InterPro" id="IPR058525">
    <property type="entry name" value="DUF8212"/>
</dbReference>
<evidence type="ECO:0000256" key="2">
    <source>
        <dbReference type="ARBA" id="ARBA00023235"/>
    </source>
</evidence>
<keyword evidence="2" id="KW-0413">Isomerase</keyword>
<comment type="caution">
    <text evidence="6">The sequence shown here is derived from an EMBL/GenBank/DDBJ whole genome shotgun (WGS) entry which is preliminary data.</text>
</comment>
<dbReference type="Pfam" id="PF12796">
    <property type="entry name" value="Ank_2"/>
    <property type="match status" value="1"/>
</dbReference>
<dbReference type="SUPFAM" id="SSF48403">
    <property type="entry name" value="Ankyrin repeat"/>
    <property type="match status" value="1"/>
</dbReference>
<keyword evidence="3" id="KW-0040">ANK repeat</keyword>
<dbReference type="SUPFAM" id="SSF51556">
    <property type="entry name" value="Metallo-dependent hydrolases"/>
    <property type="match status" value="1"/>
</dbReference>
<dbReference type="Gene3D" id="1.25.40.20">
    <property type="entry name" value="Ankyrin repeat-containing domain"/>
    <property type="match status" value="2"/>
</dbReference>
<dbReference type="Proteomes" id="UP000434172">
    <property type="component" value="Unassembled WGS sequence"/>
</dbReference>
<keyword evidence="7" id="KW-1185">Reference proteome</keyword>
<name>A0A8H3VVL0_9PEZI</name>
<proteinExistence type="inferred from homology"/>
<evidence type="ECO:0000256" key="3">
    <source>
        <dbReference type="PROSITE-ProRule" id="PRU00023"/>
    </source>
</evidence>
<dbReference type="EMBL" id="WOWK01000134">
    <property type="protein sequence ID" value="KAF0317296.1"/>
    <property type="molecule type" value="Genomic_DNA"/>
</dbReference>
<organism evidence="6 7">
    <name type="scientific">Colletotrichum asianum</name>
    <dbReference type="NCBI Taxonomy" id="702518"/>
    <lineage>
        <taxon>Eukaryota</taxon>
        <taxon>Fungi</taxon>
        <taxon>Dikarya</taxon>
        <taxon>Ascomycota</taxon>
        <taxon>Pezizomycotina</taxon>
        <taxon>Sordariomycetes</taxon>
        <taxon>Hypocreomycetidae</taxon>
        <taxon>Glomerellales</taxon>
        <taxon>Glomerellaceae</taxon>
        <taxon>Colletotrichum</taxon>
        <taxon>Colletotrichum gloeosporioides species complex</taxon>
    </lineage>
</organism>
<dbReference type="Pfam" id="PF04909">
    <property type="entry name" value="Amidohydro_2"/>
    <property type="match status" value="1"/>
</dbReference>
<evidence type="ECO:0000259" key="5">
    <source>
        <dbReference type="Pfam" id="PF26640"/>
    </source>
</evidence>
<reference evidence="6 7" key="1">
    <citation type="submission" date="2019-12" db="EMBL/GenBank/DDBJ databases">
        <title>A genome sequence resource for the geographically widespread anthracnose pathogen Colletotrichum asianum.</title>
        <authorList>
            <person name="Meng Y."/>
        </authorList>
    </citation>
    <scope>NUCLEOTIDE SEQUENCE [LARGE SCALE GENOMIC DNA]</scope>
    <source>
        <strain evidence="6 7">ICMP 18580</strain>
    </source>
</reference>
<dbReference type="InterPro" id="IPR036770">
    <property type="entry name" value="Ankyrin_rpt-contain_sf"/>
</dbReference>
<feature type="repeat" description="ANK" evidence="3">
    <location>
        <begin position="1379"/>
        <end position="1411"/>
    </location>
</feature>
<feature type="repeat" description="ANK" evidence="3">
    <location>
        <begin position="1346"/>
        <end position="1378"/>
    </location>
</feature>
<dbReference type="Pfam" id="PF13637">
    <property type="entry name" value="Ank_4"/>
    <property type="match status" value="1"/>
</dbReference>
<evidence type="ECO:0000313" key="6">
    <source>
        <dbReference type="EMBL" id="KAF0317296.1"/>
    </source>
</evidence>
<dbReference type="SUPFAM" id="SSF54506">
    <property type="entry name" value="Diaminopimelate epimerase-like"/>
    <property type="match status" value="2"/>
</dbReference>
<accession>A0A8H3VVL0</accession>
<sequence>MNPPKPKSAAPCLSANCWDTHVHVFDSAIGPFAASRAYTPAQATLQHLLNFSSSLTKDKALNIVLVQPSPYGSDNTVLLHLLRKLRDDGAQSPRGIAVVDTANTSDEELWAMNNLGIRGLRINMQADGKSTDVEALRRVVVETAARIKVLPNWKVQLFCAASIWDDLFDTISDLPVEVIADHVGGLRGSSKREPTSRTQAIDPTEQPGFGSLVRLAEASKVIIKISGLYRLSSRAESGYDDMEPVIKALAERVPDRLIWGSDWPHTGDGKDRLKRGKDAIEEFRVIDNELIVRNLRNWIGSEETWGKVTMRNPQKFYEALSGRSARPLGQFTTSSGRFSAAASISTKLQIRAQSSLLAAYYRGGTSRAIFFRHEDLPADRSEWDRIFLGSIGSPDPYGRQLDGLGGGISSLSKVCVISKSDRPDADVDYTFVSLGIKNTNVDYSSNCGNMSAAVGPYAVDSGLVEVPDGATEATVRVFNTNTGKVIESIFPLDGKEAAAHGDFSIDGVAGTAARVQLSFLNPAGSRTGKLFPTEAKVDEVEGMKVTCIDAGNPCVFVQAATLDVEGTITPQGIEDHPTLLQTLDKIRRTAGVKMGLAKTNDDVPGSVPKIAIVSPPKDGKTNTLVARAMSVDQPHKAIPVTVALAAAAAATAEGTVVSENSRWFTRGWTLQELIAPRIVEFYASDWSYIDTKTAGNYAFCGILSDITGIDLDILAGRMALHDASIADKMRWAAKRETKRREDIAYCLLGLFDVNMPLLYGEGSKAFIRLQQEILRETTDQSIFLWAIEPQGASAIDNLHGLLASSPESFSRLEMNSVRPMPPLESNESVPVSITSQGLRTSMQLIPIVPEGDDYFAVLDCTVSTPSTPVAKQAPCIFLRRLWGDQFARIPWMVPYGVQFVQNNLDGFQRKGTITTIYVKQTPFYILPEIEIRTYAQGDYNDVVSSSIWIIEAYPPDRFSTTQSIVRTGEPKSGQTIVILRFGDPLLKPLFDLSVGLLRIGKQWEVQYKRHPCIDTQLKEVYLKNPQLGVESGTEVCDKSGDAGLLTIHTTEQNQRGRRFVQLEVFFTPQPNPATSTNGTGYAIVNAEAAITKASFVTDIADLVASATRKCCYQDTLCRIISNPSQSPDGVRTRSAERGRDFAAHLTLDVISHDKPYADMVRAIHEKDLSKIKSLAAENKALIECRAEEFDDFRPIHWAAAQWTSQDKFRIIKKLINLKVDVRSRTRSGWMAIHLAILTENFPVVLYLLEKSRRSRGEWDFTTVTGETLSHLLAAYAQDLSWGDKYWMSNTSKGKVIDALVIKRIPETRVNSRGELPIHRAVANGNTAALEIGKLLETADINAADNAGRTVLFHAACGGSRQIIERLTNMGASLETADSHGRTPAHAAVMAGQPDALGILLDLNADPDATTTAIGLTPLHFACLYGFSDCVARLLNAPKPAALNSWSTDGASFQPIHLAVANQHTSCIEELFKASCSFDGSCNSYLKLKDAQDERLEEAEVVFLPKLMAPLELAMFLGSNEIASLLSALSKDTVHVRPFY</sequence>
<evidence type="ECO:0000313" key="7">
    <source>
        <dbReference type="Proteomes" id="UP000434172"/>
    </source>
</evidence>
<dbReference type="GO" id="GO:0016853">
    <property type="term" value="F:isomerase activity"/>
    <property type="evidence" value="ECO:0007669"/>
    <property type="project" value="UniProtKB-KW"/>
</dbReference>
<dbReference type="Gene3D" id="3.20.20.140">
    <property type="entry name" value="Metal-dependent hydrolases"/>
    <property type="match status" value="1"/>
</dbReference>
<feature type="domain" description="Amidohydrolase-related" evidence="4">
    <location>
        <begin position="19"/>
        <end position="271"/>
    </location>
</feature>